<protein>
    <submittedName>
        <fullName evidence="1">Uncharacterized protein</fullName>
    </submittedName>
</protein>
<gene>
    <name evidence="1" type="ORF">GQ466_03730</name>
</gene>
<keyword evidence="2" id="KW-1185">Reference proteome</keyword>
<dbReference type="RefSeq" id="WP_161101338.1">
    <property type="nucleotide sequence ID" value="NZ_JBHLYI010000002.1"/>
</dbReference>
<comment type="caution">
    <text evidence="1">The sequence shown here is derived from an EMBL/GenBank/DDBJ whole genome shotgun (WGS) entry which is preliminary data.</text>
</comment>
<name>A0A6I4W1G8_9ACTN</name>
<dbReference type="OrthoDB" id="3483355at2"/>
<accession>A0A6I4W1G8</accession>
<dbReference type="EMBL" id="WUTW01000001">
    <property type="protein sequence ID" value="MXQ63138.1"/>
    <property type="molecule type" value="Genomic_DNA"/>
</dbReference>
<organism evidence="1 2">
    <name type="scientific">Actinomadura rayongensis</name>
    <dbReference type="NCBI Taxonomy" id="1429076"/>
    <lineage>
        <taxon>Bacteria</taxon>
        <taxon>Bacillati</taxon>
        <taxon>Actinomycetota</taxon>
        <taxon>Actinomycetes</taxon>
        <taxon>Streptosporangiales</taxon>
        <taxon>Thermomonosporaceae</taxon>
        <taxon>Actinomadura</taxon>
    </lineage>
</organism>
<sequence>MAPLVEPGASEIDGLNALRSVIVERYRSLRCRLVEPGGSPGAFLRVVNPVCGQLAEDVRCRPAEPGDTKLVFVWSWGDVISPADDPVEAASAVARVLSPEV</sequence>
<dbReference type="Proteomes" id="UP000431901">
    <property type="component" value="Unassembled WGS sequence"/>
</dbReference>
<reference evidence="1 2" key="1">
    <citation type="submission" date="2019-12" db="EMBL/GenBank/DDBJ databases">
        <title>Nocardia macrotermitis sp. nov. and Nocardia aurantia sp. nov., isolated from the gut of the fungus growing-termite Macrotermes natalensis.</title>
        <authorList>
            <person name="Christine B."/>
            <person name="Rene B."/>
        </authorList>
    </citation>
    <scope>NUCLEOTIDE SEQUENCE [LARGE SCALE GENOMIC DNA]</scope>
    <source>
        <strain evidence="1 2">DSM 102126</strain>
    </source>
</reference>
<evidence type="ECO:0000313" key="2">
    <source>
        <dbReference type="Proteomes" id="UP000431901"/>
    </source>
</evidence>
<dbReference type="AlphaFoldDB" id="A0A6I4W1G8"/>
<evidence type="ECO:0000313" key="1">
    <source>
        <dbReference type="EMBL" id="MXQ63138.1"/>
    </source>
</evidence>
<proteinExistence type="predicted"/>